<dbReference type="InterPro" id="IPR017937">
    <property type="entry name" value="Thioredoxin_CS"/>
</dbReference>
<dbReference type="GO" id="GO:0016209">
    <property type="term" value="F:antioxidant activity"/>
    <property type="evidence" value="ECO:0007669"/>
    <property type="project" value="InterPro"/>
</dbReference>
<dbReference type="InterPro" id="IPR000866">
    <property type="entry name" value="AhpC/TSA"/>
</dbReference>
<gene>
    <name evidence="6" type="ORF">SAMN05444359_105115</name>
</gene>
<sequence>MHRLLPLLLFTLLASCNQNPAPATAAPLSLPKVPEEAVAEETKAVSDFKANPQAIPKQEVPTLPLGAQAPDFKLMGTDGEFHALADYQEDILVLVFTANHCPTAQAYEQRLKDFASDYRGKSVRVVAISPNSPLGLLYNELGYSDLNDDYTDMIIRHRDAGFNFDYLYDGDDHAASLQYGPVATPHTFVLDKARKLRYVGRMDKIERPGQANAEDLRAAVDDMLAGREVAQPETKTFGCSTKWAWKTEYKEQVAQEWAARPVSLRPIDVQGVKELVANPGEKLRLINLWATWCGPCVQEYPEFMVLQQMYEGRDFEFISLTTDKPAQADKALKFLQKVHSPVQNYQFSGEDVYELIEAIDPDWNGAIPYTLLVAPGGEVVWRHQAEVDFLELKRAIVDHEMIGRYF</sequence>
<evidence type="ECO:0000256" key="2">
    <source>
        <dbReference type="ARBA" id="ARBA00022748"/>
    </source>
</evidence>
<keyword evidence="4" id="KW-0732">Signal</keyword>
<keyword evidence="7" id="KW-1185">Reference proteome</keyword>
<dbReference type="GO" id="GO:0016491">
    <property type="term" value="F:oxidoreductase activity"/>
    <property type="evidence" value="ECO:0007669"/>
    <property type="project" value="InterPro"/>
</dbReference>
<feature type="domain" description="Thioredoxin" evidence="5">
    <location>
        <begin position="253"/>
        <end position="402"/>
    </location>
</feature>
<dbReference type="AlphaFoldDB" id="A0A1H9D2H3"/>
<dbReference type="InParanoid" id="A0A1H9D2H3"/>
<dbReference type="STRING" id="478744.SAMN05444359_105115"/>
<dbReference type="Gene3D" id="3.40.30.10">
    <property type="entry name" value="Glutaredoxin"/>
    <property type="match status" value="2"/>
</dbReference>
<keyword evidence="3" id="KW-0676">Redox-active center</keyword>
<evidence type="ECO:0000313" key="7">
    <source>
        <dbReference type="Proteomes" id="UP000199021"/>
    </source>
</evidence>
<evidence type="ECO:0000313" key="6">
    <source>
        <dbReference type="EMBL" id="SEQ07559.1"/>
    </source>
</evidence>
<keyword evidence="2" id="KW-0201">Cytochrome c-type biogenesis</keyword>
<dbReference type="PANTHER" id="PTHR43640:SF1">
    <property type="entry name" value="THIOREDOXIN-DEPENDENT PEROXIREDOXIN"/>
    <property type="match status" value="1"/>
</dbReference>
<proteinExistence type="predicted"/>
<dbReference type="CDD" id="cd02969">
    <property type="entry name" value="PRX_like1"/>
    <property type="match status" value="1"/>
</dbReference>
<evidence type="ECO:0000256" key="1">
    <source>
        <dbReference type="ARBA" id="ARBA00004196"/>
    </source>
</evidence>
<organism evidence="6 7">
    <name type="scientific">Neolewinella agarilytica</name>
    <dbReference type="NCBI Taxonomy" id="478744"/>
    <lineage>
        <taxon>Bacteria</taxon>
        <taxon>Pseudomonadati</taxon>
        <taxon>Bacteroidota</taxon>
        <taxon>Saprospiria</taxon>
        <taxon>Saprospirales</taxon>
        <taxon>Lewinellaceae</taxon>
        <taxon>Neolewinella</taxon>
    </lineage>
</organism>
<feature type="domain" description="Thioredoxin" evidence="5">
    <location>
        <begin position="63"/>
        <end position="225"/>
    </location>
</feature>
<dbReference type="Pfam" id="PF00578">
    <property type="entry name" value="AhpC-TSA"/>
    <property type="match status" value="1"/>
</dbReference>
<feature type="signal peptide" evidence="4">
    <location>
        <begin position="1"/>
        <end position="25"/>
    </location>
</feature>
<name>A0A1H9D2H3_9BACT</name>
<dbReference type="InterPro" id="IPR013766">
    <property type="entry name" value="Thioredoxin_domain"/>
</dbReference>
<dbReference type="GO" id="GO:0017004">
    <property type="term" value="P:cytochrome complex assembly"/>
    <property type="evidence" value="ECO:0007669"/>
    <property type="project" value="UniProtKB-KW"/>
</dbReference>
<accession>A0A1H9D2H3</accession>
<dbReference type="OrthoDB" id="9809746at2"/>
<dbReference type="PANTHER" id="PTHR43640">
    <property type="entry name" value="OS07G0260300 PROTEIN"/>
    <property type="match status" value="1"/>
</dbReference>
<dbReference type="Proteomes" id="UP000199021">
    <property type="component" value="Unassembled WGS sequence"/>
</dbReference>
<comment type="subcellular location">
    <subcellularLocation>
        <location evidence="1">Cell envelope</location>
    </subcellularLocation>
</comment>
<evidence type="ECO:0000256" key="3">
    <source>
        <dbReference type="ARBA" id="ARBA00023284"/>
    </source>
</evidence>
<dbReference type="RefSeq" id="WP_090166415.1">
    <property type="nucleotide sequence ID" value="NZ_FOFB01000005.1"/>
</dbReference>
<dbReference type="GO" id="GO:0030313">
    <property type="term" value="C:cell envelope"/>
    <property type="evidence" value="ECO:0007669"/>
    <property type="project" value="UniProtKB-SubCell"/>
</dbReference>
<dbReference type="InterPro" id="IPR047262">
    <property type="entry name" value="PRX-like1"/>
</dbReference>
<dbReference type="PROSITE" id="PS00194">
    <property type="entry name" value="THIOREDOXIN_1"/>
    <property type="match status" value="1"/>
</dbReference>
<protein>
    <submittedName>
        <fullName evidence="6">Peroxiredoxin</fullName>
    </submittedName>
</protein>
<dbReference type="InterPro" id="IPR013740">
    <property type="entry name" value="Redoxin"/>
</dbReference>
<dbReference type="Pfam" id="PF08534">
    <property type="entry name" value="Redoxin"/>
    <property type="match status" value="1"/>
</dbReference>
<dbReference type="PROSITE" id="PS51352">
    <property type="entry name" value="THIOREDOXIN_2"/>
    <property type="match status" value="2"/>
</dbReference>
<dbReference type="EMBL" id="FOFB01000005">
    <property type="protein sequence ID" value="SEQ07559.1"/>
    <property type="molecule type" value="Genomic_DNA"/>
</dbReference>
<dbReference type="PROSITE" id="PS51257">
    <property type="entry name" value="PROKAR_LIPOPROTEIN"/>
    <property type="match status" value="1"/>
</dbReference>
<dbReference type="SUPFAM" id="SSF52833">
    <property type="entry name" value="Thioredoxin-like"/>
    <property type="match status" value="2"/>
</dbReference>
<evidence type="ECO:0000259" key="5">
    <source>
        <dbReference type="PROSITE" id="PS51352"/>
    </source>
</evidence>
<dbReference type="CDD" id="cd02966">
    <property type="entry name" value="TlpA_like_family"/>
    <property type="match status" value="1"/>
</dbReference>
<feature type="chain" id="PRO_5011559892" evidence="4">
    <location>
        <begin position="26"/>
        <end position="406"/>
    </location>
</feature>
<reference evidence="7" key="1">
    <citation type="submission" date="2016-10" db="EMBL/GenBank/DDBJ databases">
        <authorList>
            <person name="Varghese N."/>
            <person name="Submissions S."/>
        </authorList>
    </citation>
    <scope>NUCLEOTIDE SEQUENCE [LARGE SCALE GENOMIC DNA]</scope>
    <source>
        <strain evidence="7">DSM 24740</strain>
    </source>
</reference>
<dbReference type="InterPro" id="IPR036249">
    <property type="entry name" value="Thioredoxin-like_sf"/>
</dbReference>
<evidence type="ECO:0000256" key="4">
    <source>
        <dbReference type="SAM" id="SignalP"/>
    </source>
</evidence>